<evidence type="ECO:0000313" key="2">
    <source>
        <dbReference type="EMBL" id="RKN74957.1"/>
    </source>
</evidence>
<proteinExistence type="predicted"/>
<accession>A0A3B0BSG7</accession>
<dbReference type="OrthoDB" id="2678828at2"/>
<gene>
    <name evidence="2" type="ORF">D7M11_25800</name>
</gene>
<protein>
    <recommendedName>
        <fullName evidence="4">SHOCT domain-containing protein</fullName>
    </recommendedName>
</protein>
<keyword evidence="3" id="KW-1185">Reference proteome</keyword>
<comment type="caution">
    <text evidence="2">The sequence shown here is derived from an EMBL/GenBank/DDBJ whole genome shotgun (WGS) entry which is preliminary data.</text>
</comment>
<feature type="chain" id="PRO_5039641514" description="SHOCT domain-containing protein" evidence="1">
    <location>
        <begin position="23"/>
        <end position="131"/>
    </location>
</feature>
<dbReference type="AlphaFoldDB" id="A0A3B0BSG7"/>
<feature type="signal peptide" evidence="1">
    <location>
        <begin position="1"/>
        <end position="22"/>
    </location>
</feature>
<reference evidence="2 3" key="1">
    <citation type="journal article" date="2007" name="Int. J. Syst. Evol. Microbiol.">
        <title>Paenibacillus ginsengarvi sp. nov., isolated from soil from ginseng cultivation.</title>
        <authorList>
            <person name="Yoon M.H."/>
            <person name="Ten L.N."/>
            <person name="Im W.T."/>
        </authorList>
    </citation>
    <scope>NUCLEOTIDE SEQUENCE [LARGE SCALE GENOMIC DNA]</scope>
    <source>
        <strain evidence="2 3">KCTC 13059</strain>
    </source>
</reference>
<dbReference type="EMBL" id="RBAH01000023">
    <property type="protein sequence ID" value="RKN74957.1"/>
    <property type="molecule type" value="Genomic_DNA"/>
</dbReference>
<dbReference type="Proteomes" id="UP000282311">
    <property type="component" value="Unassembled WGS sequence"/>
</dbReference>
<organism evidence="2 3">
    <name type="scientific">Paenibacillus ginsengarvi</name>
    <dbReference type="NCBI Taxonomy" id="400777"/>
    <lineage>
        <taxon>Bacteria</taxon>
        <taxon>Bacillati</taxon>
        <taxon>Bacillota</taxon>
        <taxon>Bacilli</taxon>
        <taxon>Bacillales</taxon>
        <taxon>Paenibacillaceae</taxon>
        <taxon>Paenibacillus</taxon>
    </lineage>
</organism>
<name>A0A3B0BSG7_9BACL</name>
<sequence length="131" mass="14505">MNPKQLILISTMALVISLGSMMQDDKTYAAHSNPCPLGKTSNMTAQDEFHMMLGVTSDEEVHDALYNGQSLADIAASNHKEVQPVIELQIAQLTEQLEMRYKSGSLTQRQYEALQSELRELVTNSVHGNPS</sequence>
<dbReference type="RefSeq" id="WP_120750152.1">
    <property type="nucleotide sequence ID" value="NZ_RBAH01000023.1"/>
</dbReference>
<keyword evidence="1" id="KW-0732">Signal</keyword>
<evidence type="ECO:0008006" key="4">
    <source>
        <dbReference type="Google" id="ProtNLM"/>
    </source>
</evidence>
<evidence type="ECO:0000313" key="3">
    <source>
        <dbReference type="Proteomes" id="UP000282311"/>
    </source>
</evidence>
<evidence type="ECO:0000256" key="1">
    <source>
        <dbReference type="SAM" id="SignalP"/>
    </source>
</evidence>